<evidence type="ECO:0000256" key="7">
    <source>
        <dbReference type="HAMAP-Rule" id="MF_02065"/>
    </source>
</evidence>
<dbReference type="GO" id="GO:0009252">
    <property type="term" value="P:peptidoglycan biosynthetic process"/>
    <property type="evidence" value="ECO:0007669"/>
    <property type="project" value="UniProtKB-UniRule"/>
</dbReference>
<sequence length="351" mass="38931">MTLEQPQSVDDALDSLLEARTPRRSIIARLLEYLHTRVPLLVGGSCITLLSVVLVLYLGFWRAPASFVAPTNFFVKNGVTLQATGERLYDAGLIRSVFWFKVWSKLLAGDKGIKAGGYTFDRPLGVRGLVSRLSGGAFGQVSVRVTIPEGTSSAQIADILKKKLPGFDSETFTRVAREKEGYLFPDTYDISATMPAEDIIAVMYRHFLAKIETVQTDIDAFGKPLEEIMVMASLLEEEARTTDTRRRIAGILWKRIEIGMPLQVDAVFPYIIGKNTFEITTEDLKVDSPYNTYKYAGLPPGPITNPGLDSILSAVTPIASNNLYYLSDKDGNMHYAISHADHVLNKAKYLR</sequence>
<dbReference type="GO" id="GO:0071555">
    <property type="term" value="P:cell wall organization"/>
    <property type="evidence" value="ECO:0007669"/>
    <property type="project" value="UniProtKB-KW"/>
</dbReference>
<evidence type="ECO:0000256" key="6">
    <source>
        <dbReference type="ARBA" id="ARBA00023316"/>
    </source>
</evidence>
<dbReference type="NCBIfam" id="TIGR00247">
    <property type="entry name" value="endolytic transglycosylase MltG"/>
    <property type="match status" value="1"/>
</dbReference>
<comment type="caution">
    <text evidence="8">The sequence shown here is derived from an EMBL/GenBank/DDBJ whole genome shotgun (WGS) entry which is preliminary data.</text>
</comment>
<dbReference type="PANTHER" id="PTHR30518:SF2">
    <property type="entry name" value="ENDOLYTIC MUREIN TRANSGLYCOSYLASE"/>
    <property type="match status" value="1"/>
</dbReference>
<dbReference type="Proteomes" id="UP000229342">
    <property type="component" value="Unassembled WGS sequence"/>
</dbReference>
<dbReference type="AlphaFoldDB" id="A0A2H0KC57"/>
<reference evidence="8 9" key="1">
    <citation type="submission" date="2017-09" db="EMBL/GenBank/DDBJ databases">
        <title>Depth-based differentiation of microbial function through sediment-hosted aquifers and enrichment of novel symbionts in the deep terrestrial subsurface.</title>
        <authorList>
            <person name="Probst A.J."/>
            <person name="Ladd B."/>
            <person name="Jarett J.K."/>
            <person name="Geller-Mcgrath D.E."/>
            <person name="Sieber C.M."/>
            <person name="Emerson J.B."/>
            <person name="Anantharaman K."/>
            <person name="Thomas B.C."/>
            <person name="Malmstrom R."/>
            <person name="Stieglmeier M."/>
            <person name="Klingl A."/>
            <person name="Woyke T."/>
            <person name="Ryan C.M."/>
            <person name="Banfield J.F."/>
        </authorList>
    </citation>
    <scope>NUCLEOTIDE SEQUENCE [LARGE SCALE GENOMIC DNA]</scope>
    <source>
        <strain evidence="8">CG11_big_fil_rev_8_21_14_0_20_46_11</strain>
    </source>
</reference>
<protein>
    <recommendedName>
        <fullName evidence="7">Endolytic murein transglycosylase</fullName>
        <ecNumber evidence="7">4.2.2.29</ecNumber>
    </recommendedName>
    <alternativeName>
        <fullName evidence="7">Peptidoglycan lytic transglycosylase</fullName>
    </alternativeName>
    <alternativeName>
        <fullName evidence="7">Peptidoglycan polymerization terminase</fullName>
    </alternativeName>
</protein>
<feature type="site" description="Important for catalytic activity" evidence="7">
    <location>
        <position position="238"/>
    </location>
</feature>
<evidence type="ECO:0000256" key="3">
    <source>
        <dbReference type="ARBA" id="ARBA00022989"/>
    </source>
</evidence>
<dbReference type="InterPro" id="IPR003770">
    <property type="entry name" value="MLTG-like"/>
</dbReference>
<comment type="catalytic activity">
    <reaction evidence="7">
        <text>a peptidoglycan chain = a peptidoglycan chain with N-acetyl-1,6-anhydromuramyl-[peptide] at the reducing end + a peptidoglycan chain with N-acetylglucosamine at the non-reducing end.</text>
        <dbReference type="EC" id="4.2.2.29"/>
    </reaction>
</comment>
<comment type="function">
    <text evidence="7">Functions as a peptidoglycan terminase that cleaves nascent peptidoglycan strands endolytically to terminate their elongation.</text>
</comment>
<evidence type="ECO:0000256" key="1">
    <source>
        <dbReference type="ARBA" id="ARBA00022475"/>
    </source>
</evidence>
<keyword evidence="5 7" id="KW-0456">Lyase</keyword>
<accession>A0A2H0KC57</accession>
<proteinExistence type="inferred from homology"/>
<keyword evidence="2 7" id="KW-0812">Transmembrane</keyword>
<dbReference type="GO" id="GO:0008932">
    <property type="term" value="F:lytic endotransglycosylase activity"/>
    <property type="evidence" value="ECO:0007669"/>
    <property type="project" value="UniProtKB-UniRule"/>
</dbReference>
<keyword evidence="4 7" id="KW-0472">Membrane</keyword>
<comment type="subcellular location">
    <subcellularLocation>
        <location evidence="7">Cell membrane</location>
        <topology evidence="7">Single-pass membrane protein</topology>
    </subcellularLocation>
</comment>
<dbReference type="Gene3D" id="3.30.1490.480">
    <property type="entry name" value="Endolytic murein transglycosylase"/>
    <property type="match status" value="2"/>
</dbReference>
<organism evidence="8 9">
    <name type="scientific">Candidatus Taylorbacteria bacterium CG11_big_fil_rev_8_21_14_0_20_46_11</name>
    <dbReference type="NCBI Taxonomy" id="1975025"/>
    <lineage>
        <taxon>Bacteria</taxon>
        <taxon>Candidatus Tayloriibacteriota</taxon>
    </lineage>
</organism>
<keyword evidence="1 7" id="KW-1003">Cell membrane</keyword>
<keyword evidence="6 7" id="KW-0961">Cell wall biogenesis/degradation</keyword>
<evidence type="ECO:0000256" key="4">
    <source>
        <dbReference type="ARBA" id="ARBA00023136"/>
    </source>
</evidence>
<evidence type="ECO:0000313" key="8">
    <source>
        <dbReference type="EMBL" id="PIQ68819.1"/>
    </source>
</evidence>
<evidence type="ECO:0000256" key="2">
    <source>
        <dbReference type="ARBA" id="ARBA00022692"/>
    </source>
</evidence>
<keyword evidence="3 7" id="KW-1133">Transmembrane helix</keyword>
<evidence type="ECO:0000313" key="9">
    <source>
        <dbReference type="Proteomes" id="UP000229342"/>
    </source>
</evidence>
<dbReference type="PANTHER" id="PTHR30518">
    <property type="entry name" value="ENDOLYTIC MUREIN TRANSGLYCOSYLASE"/>
    <property type="match status" value="1"/>
</dbReference>
<evidence type="ECO:0000256" key="5">
    <source>
        <dbReference type="ARBA" id="ARBA00023239"/>
    </source>
</evidence>
<dbReference type="HAMAP" id="MF_02065">
    <property type="entry name" value="MltG"/>
    <property type="match status" value="1"/>
</dbReference>
<dbReference type="Pfam" id="PF02618">
    <property type="entry name" value="YceG"/>
    <property type="match status" value="1"/>
</dbReference>
<dbReference type="EC" id="4.2.2.29" evidence="7"/>
<comment type="similarity">
    <text evidence="7">Belongs to the transglycosylase MltG family.</text>
</comment>
<gene>
    <name evidence="7" type="primary">mltG</name>
    <name evidence="8" type="ORF">COV91_01960</name>
</gene>
<name>A0A2H0KC57_9BACT</name>
<dbReference type="GO" id="GO:0005886">
    <property type="term" value="C:plasma membrane"/>
    <property type="evidence" value="ECO:0007669"/>
    <property type="project" value="UniProtKB-SubCell"/>
</dbReference>
<dbReference type="EMBL" id="PCVG01000024">
    <property type="protein sequence ID" value="PIQ68819.1"/>
    <property type="molecule type" value="Genomic_DNA"/>
</dbReference>
<feature type="transmembrane region" description="Helical" evidence="7">
    <location>
        <begin position="38"/>
        <end position="61"/>
    </location>
</feature>